<reference evidence="8" key="1">
    <citation type="journal article" date="2020" name="MBio">
        <title>Horizontal gene transfer to a defensive symbiont with a reduced genome amongst a multipartite beetle microbiome.</title>
        <authorList>
            <person name="Waterworth S.C."/>
            <person name="Florez L.V."/>
            <person name="Rees E.R."/>
            <person name="Hertweck C."/>
            <person name="Kaltenpoth M."/>
            <person name="Kwan J.C."/>
        </authorList>
    </citation>
    <scope>NUCLEOTIDE SEQUENCE [LARGE SCALE GENOMIC DNA]</scope>
</reference>
<evidence type="ECO:0000313" key="7">
    <source>
        <dbReference type="EMBL" id="KAF1012920.1"/>
    </source>
</evidence>
<keyword evidence="2 4" id="KW-0807">Transducer</keyword>
<proteinExistence type="inferred from homology"/>
<evidence type="ECO:0000259" key="5">
    <source>
        <dbReference type="PROSITE" id="PS50111"/>
    </source>
</evidence>
<dbReference type="Pfam" id="PF18947">
    <property type="entry name" value="HAMP_2"/>
    <property type="match status" value="1"/>
</dbReference>
<dbReference type="InterPro" id="IPR004089">
    <property type="entry name" value="MCPsignal_dom"/>
</dbReference>
<dbReference type="AlphaFoldDB" id="A0A7V8JK42"/>
<dbReference type="PANTHER" id="PTHR43531:SF14">
    <property type="entry name" value="METHYL-ACCEPTING CHEMOTAXIS PROTEIN I-RELATED"/>
    <property type="match status" value="1"/>
</dbReference>
<evidence type="ECO:0000256" key="1">
    <source>
        <dbReference type="ARBA" id="ARBA00022481"/>
    </source>
</evidence>
<name>A0A7V8JK42_STEMA</name>
<dbReference type="PROSITE" id="PS50111">
    <property type="entry name" value="CHEMOTAXIS_TRANSDUC_2"/>
    <property type="match status" value="1"/>
</dbReference>
<evidence type="ECO:0000256" key="3">
    <source>
        <dbReference type="ARBA" id="ARBA00029447"/>
    </source>
</evidence>
<evidence type="ECO:0000256" key="2">
    <source>
        <dbReference type="ARBA" id="ARBA00023224"/>
    </source>
</evidence>
<dbReference type="Pfam" id="PF00015">
    <property type="entry name" value="MCPsignal"/>
    <property type="match status" value="1"/>
</dbReference>
<accession>A0A7V8JK42</accession>
<dbReference type="InterPro" id="IPR051310">
    <property type="entry name" value="MCP_chemotaxis"/>
</dbReference>
<dbReference type="PANTHER" id="PTHR43531">
    <property type="entry name" value="PROTEIN ICFG"/>
    <property type="match status" value="1"/>
</dbReference>
<evidence type="ECO:0000259" key="6">
    <source>
        <dbReference type="PROSITE" id="PS50885"/>
    </source>
</evidence>
<dbReference type="Proteomes" id="UP000487117">
    <property type="component" value="Unassembled WGS sequence"/>
</dbReference>
<evidence type="ECO:0000256" key="4">
    <source>
        <dbReference type="PROSITE-ProRule" id="PRU00284"/>
    </source>
</evidence>
<dbReference type="EMBL" id="WNDS01000006">
    <property type="protein sequence ID" value="KAF1012920.1"/>
    <property type="molecule type" value="Genomic_DNA"/>
</dbReference>
<feature type="domain" description="HAMP" evidence="6">
    <location>
        <begin position="79"/>
        <end position="131"/>
    </location>
</feature>
<dbReference type="SMART" id="SM00283">
    <property type="entry name" value="MA"/>
    <property type="match status" value="1"/>
</dbReference>
<gene>
    <name evidence="7" type="primary">tsr_4</name>
    <name evidence="7" type="ORF">GAK31_03747</name>
</gene>
<comment type="similarity">
    <text evidence="3">Belongs to the methyl-accepting chemotaxis (MCP) protein family.</text>
</comment>
<dbReference type="InterPro" id="IPR004090">
    <property type="entry name" value="Chemotax_Me-accpt_rcpt"/>
</dbReference>
<keyword evidence="1" id="KW-0488">Methylation</keyword>
<dbReference type="GO" id="GO:0006935">
    <property type="term" value="P:chemotaxis"/>
    <property type="evidence" value="ECO:0007669"/>
    <property type="project" value="InterPro"/>
</dbReference>
<dbReference type="SUPFAM" id="SSF58104">
    <property type="entry name" value="Methyl-accepting chemotaxis protein (MCP) signaling domain"/>
    <property type="match status" value="1"/>
</dbReference>
<organism evidence="7 8">
    <name type="scientific">Stenotrophomonas maltophilia</name>
    <name type="common">Pseudomonas maltophilia</name>
    <name type="synonym">Xanthomonas maltophilia</name>
    <dbReference type="NCBI Taxonomy" id="40324"/>
    <lineage>
        <taxon>Bacteria</taxon>
        <taxon>Pseudomonadati</taxon>
        <taxon>Pseudomonadota</taxon>
        <taxon>Gammaproteobacteria</taxon>
        <taxon>Lysobacterales</taxon>
        <taxon>Lysobacteraceae</taxon>
        <taxon>Stenotrophomonas</taxon>
        <taxon>Stenotrophomonas maltophilia group</taxon>
    </lineage>
</organism>
<dbReference type="GO" id="GO:0005886">
    <property type="term" value="C:plasma membrane"/>
    <property type="evidence" value="ECO:0007669"/>
    <property type="project" value="TreeGrafter"/>
</dbReference>
<dbReference type="Gene3D" id="1.10.287.950">
    <property type="entry name" value="Methyl-accepting chemotaxis protein"/>
    <property type="match status" value="1"/>
</dbReference>
<dbReference type="PRINTS" id="PR00260">
    <property type="entry name" value="CHEMTRNSDUCR"/>
</dbReference>
<dbReference type="Gene3D" id="1.20.120.1530">
    <property type="match status" value="1"/>
</dbReference>
<sequence length="295" mass="30957">MRIGEVHFAQVVTSVFDGRGERLGFAVEWHDRTQELQLENAVAGIVEAAARGDLDQRLQAANGASFLEGLTGGINQLLGTFSGTVDEARRMLAALANGELDQRMHGDYQGAFAAMQRDANATAEQLSRMVGHIQQCAQAIDTAAQEIAVGNSALSECSERQAAHLQETAASMEELTATVRQNASHARQASAVAEATQTAAGEGNVAMQQVVQTMQAIEAASRRIGDITTVIDGIDFQTNILALNAAVEAARAGEQGRGFAVVASEVRTLAQRSASAAKEIKGLIDDAGQQVGQGA</sequence>
<dbReference type="InterPro" id="IPR003660">
    <property type="entry name" value="HAMP_dom"/>
</dbReference>
<dbReference type="GO" id="GO:0007165">
    <property type="term" value="P:signal transduction"/>
    <property type="evidence" value="ECO:0007669"/>
    <property type="project" value="UniProtKB-KW"/>
</dbReference>
<dbReference type="GO" id="GO:0004888">
    <property type="term" value="F:transmembrane signaling receptor activity"/>
    <property type="evidence" value="ECO:0007669"/>
    <property type="project" value="InterPro"/>
</dbReference>
<protein>
    <submittedName>
        <fullName evidence="7">Methyl-accepting chemotaxis protein I</fullName>
    </submittedName>
</protein>
<comment type="caution">
    <text evidence="7">The sequence shown here is derived from an EMBL/GenBank/DDBJ whole genome shotgun (WGS) entry which is preliminary data.</text>
</comment>
<dbReference type="PROSITE" id="PS50885">
    <property type="entry name" value="HAMP"/>
    <property type="match status" value="1"/>
</dbReference>
<feature type="domain" description="Methyl-accepting transducer" evidence="5">
    <location>
        <begin position="136"/>
        <end position="295"/>
    </location>
</feature>
<evidence type="ECO:0000313" key="8">
    <source>
        <dbReference type="Proteomes" id="UP000487117"/>
    </source>
</evidence>